<feature type="region of interest" description="Disordered" evidence="15">
    <location>
        <begin position="2143"/>
        <end position="2166"/>
    </location>
</feature>
<feature type="disulfide bond" evidence="14">
    <location>
        <begin position="1498"/>
        <end position="1516"/>
    </location>
</feature>
<dbReference type="PANTHER" id="PTHR11339:SF396">
    <property type="entry name" value="SCO-SPONDIN"/>
    <property type="match status" value="1"/>
</dbReference>
<keyword evidence="11" id="KW-0325">Glycoprotein</keyword>
<dbReference type="InterPro" id="IPR002919">
    <property type="entry name" value="TIL_dom"/>
</dbReference>
<comment type="caution">
    <text evidence="13">Lacks conserved residue(s) required for the propagation of feature annotation.</text>
</comment>
<evidence type="ECO:0000256" key="7">
    <source>
        <dbReference type="ARBA" id="ARBA00022737"/>
    </source>
</evidence>
<dbReference type="Pfam" id="PF00094">
    <property type="entry name" value="VWD"/>
    <property type="match status" value="3"/>
</dbReference>
<dbReference type="GO" id="GO:0007155">
    <property type="term" value="P:cell adhesion"/>
    <property type="evidence" value="ECO:0007669"/>
    <property type="project" value="UniProtKB-KW"/>
</dbReference>
<organism evidence="21 22">
    <name type="scientific">Cirrhinus molitorella</name>
    <name type="common">mud carp</name>
    <dbReference type="NCBI Taxonomy" id="172907"/>
    <lineage>
        <taxon>Eukaryota</taxon>
        <taxon>Metazoa</taxon>
        <taxon>Chordata</taxon>
        <taxon>Craniata</taxon>
        <taxon>Vertebrata</taxon>
        <taxon>Euteleostomi</taxon>
        <taxon>Actinopterygii</taxon>
        <taxon>Neopterygii</taxon>
        <taxon>Teleostei</taxon>
        <taxon>Ostariophysi</taxon>
        <taxon>Cypriniformes</taxon>
        <taxon>Cyprinidae</taxon>
        <taxon>Labeoninae</taxon>
        <taxon>Labeonini</taxon>
        <taxon>Cirrhinus</taxon>
    </lineage>
</organism>
<evidence type="ECO:0000256" key="10">
    <source>
        <dbReference type="ARBA" id="ARBA00023157"/>
    </source>
</evidence>
<dbReference type="PANTHER" id="PTHR11339">
    <property type="entry name" value="EXTRACELLULAR MATRIX GLYCOPROTEIN RELATED"/>
    <property type="match status" value="1"/>
</dbReference>
<feature type="chain" id="PRO_5041704612" description="SCO-spondin" evidence="16">
    <location>
        <begin position="19"/>
        <end position="5571"/>
    </location>
</feature>
<dbReference type="PROSITE" id="PS50068">
    <property type="entry name" value="LDLRA_2"/>
    <property type="match status" value="13"/>
</dbReference>
<feature type="disulfide bond" evidence="14">
    <location>
        <begin position="2700"/>
        <end position="2715"/>
    </location>
</feature>
<proteinExistence type="inferred from homology"/>
<dbReference type="PROSITE" id="PS51233">
    <property type="entry name" value="VWFD"/>
    <property type="match status" value="3"/>
</dbReference>
<feature type="disulfide bond" evidence="14">
    <location>
        <begin position="2756"/>
        <end position="2771"/>
    </location>
</feature>
<evidence type="ECO:0000259" key="20">
    <source>
        <dbReference type="PROSITE" id="PS51233"/>
    </source>
</evidence>
<dbReference type="PRINTS" id="PR00261">
    <property type="entry name" value="LDLRECEPTOR"/>
</dbReference>
<accession>A0AA88TKJ6</accession>
<keyword evidence="7" id="KW-0677">Repeat</keyword>
<evidence type="ECO:0000256" key="8">
    <source>
        <dbReference type="ARBA" id="ARBA00022837"/>
    </source>
</evidence>
<dbReference type="SMART" id="SM00215">
    <property type="entry name" value="VWC_out"/>
    <property type="match status" value="11"/>
</dbReference>
<feature type="compositionally biased region" description="Basic and acidic residues" evidence="15">
    <location>
        <begin position="2152"/>
        <end position="2166"/>
    </location>
</feature>
<dbReference type="EMBL" id="JAUYZG010000024">
    <property type="protein sequence ID" value="KAK2870485.1"/>
    <property type="molecule type" value="Genomic_DNA"/>
</dbReference>
<dbReference type="FunFam" id="2.20.100.10:FF:000001">
    <property type="entry name" value="semaphorin-5A isoform X1"/>
    <property type="match status" value="6"/>
</dbReference>
<evidence type="ECO:0000256" key="11">
    <source>
        <dbReference type="ARBA" id="ARBA00023180"/>
    </source>
</evidence>
<dbReference type="FunFam" id="2.20.100.10:FF:000002">
    <property type="entry name" value="Unc-5 netrin receptor C"/>
    <property type="match status" value="2"/>
</dbReference>
<dbReference type="FunFam" id="2.10.25.10:FF:000055">
    <property type="entry name" value="alpha-tectorin isoform X1"/>
    <property type="match status" value="2"/>
</dbReference>
<dbReference type="FunFam" id="2.20.100.10:FF:000007">
    <property type="entry name" value="Thrombospondin 1"/>
    <property type="match status" value="1"/>
</dbReference>
<feature type="domain" description="F5/8 type C" evidence="18">
    <location>
        <begin position="2420"/>
        <end position="2574"/>
    </location>
</feature>
<keyword evidence="22" id="KW-1185">Reference proteome</keyword>
<protein>
    <recommendedName>
        <fullName evidence="3">SCO-spondin</fullName>
    </recommendedName>
</protein>
<feature type="disulfide bond" evidence="14">
    <location>
        <begin position="1527"/>
        <end position="1539"/>
    </location>
</feature>
<sequence length="5571" mass="603328">MKVLLVSLLGFNLVVVMGHWCEHVVEEKVERLVSPRVQREVDCSTVYQFNTQGWRLDVERMRHEHGGDDGIALYYKRQGPKASCYIFKPPDIETETVNRTVRQCCEGWAGHDCSQGVGARGQCFSTWTCEEFPGLHNSSLMALEQCCSNLWGLSWRNASDQTCLSCTYTLLPDVSSAPMFRGGMFRGIRDPQASGTCMSWGGTHYRTFDRKHFHFQGSCTYLLASSTDGTWAVYMSTECDTAGHCRKGLRLMLGLGLVSIHKTNMTINGLTLPQGEPLFQNGVSVHWLGDFVFVESGLGVRLKFDMENTVYLTITAEHLAATRGLCGIYNNNPDDDFTTSTGSVSQYAASFGNSWRVQDQQGQVCSDAAELGHSCDLSSDVSLRRDAETACHHLKESLFSHCHHQVDPGPYIDTCLYLYCSLDVKERDTAVCDTLAGYVRECAQQHIIIRWRSAGFCERVCPSGQVFSDCVSSCPPTCSSPRPPASGQCRDECVGGCECPPGLYLHSGQCLRRDDCPCFHRRHTYRAGDAIRQRCNTCVCRTGQWECSGEKCEAQCSVIGAMQVTTFDQKRYGLQAGDCRFTAVEDFVDKKISVSISGGPCAGGSAGCLREMTVTVLHTTVTVTDTGSVTVNGQRELLPVITGDLMVRKASSSVLLIQAFGAQMMWHLDGPLLLITLQPGFAHKVRGLCGTLTWSQHDDFTTPEGDVENSVASFAAKFRTGSCPLSSAVTSDPCGTHTQHRQYAESVCSVIHSAVFQACHDVVDREPYMRLCLSEVCSCGPQNSCHCTVLTAFARHCAQEGAPVSWRNRTFCSVQCSGGQVYRECGRPCGTSCADLWDGWSCEEQEGGRTCVPGCQCPDGLAQDDQGQCVPVDMCPCKHADALHPAGSTIQKNCNRCVCLRGVWNCTDLSCPEVNRCPGSLIFSPRSCLRTCSSPNSPLDACAEPVHGCVCPEGTVLLGDECVKPEECPCHHNGRLYFTNDTISKDCNTCVCREQRWHCGQSLCSGTCVATGDPHYITFDGRYYSFLGDCEYVLAQESSGMFSVSAENVPCGSTGVTCTKSVTLTMGNTAIHLLRGKSVTVNGVPVTLPKSYSGSGLILERVGLFVSLSSRLGVTLLWDGGMRVYVRLMPHLRGRVGGLCGNFDGDAENDFTTRQGIMESTPELFGNSWKISPSCPDVSEQDLRDPCVINPHRVTWAKKKCAVINQEIFSSCHSEVPYQQYYDWCVFDACGCDSGGDCECLCTAVAAYAEECNRRGAYVRWRSQELCPLQCENGLVYEACGPACSSVCPGTPSVSDPLCSALSCVEGCFCPNGTVRHGDLCIPLSQCPCEWDGSLFPAGATVTQHCQNCSCFDGLWHCVGSPCPPPSPCEDSEFLCSGGSQRCIPSVWLCDNEDDCGDGSDEVCPSTCPPDRFRCSGGACLPLELRCNGHPDCADQSDEDFCGPIPPEPGCPAEEFRCANGRCLPAHKVCDGRLDCGFADDSDEHDCGVLCRQEEFRCSSGRCVLFLHRCDGHDDCGDYSDERGCVCAIGELQCPGDQCVPAERVCDGHRDCPSGIDELICPVKGCSQFEFGCTSGQCVPLAWRCDGETDCLDGSDEKRCSRTCQSDQFLCQTGDQCIQHQQLCDGTPHCRDASDESVDNCGSTRIPPCPGSFSCDNRTCVNISRVCNGIPDCPKGEDEILCVGPSTAPPSEGNTSRVCPEFTCADGSCVPFNALCNGAADCPADASDETGCGVWGPWGSWSPCSRSCGSGTMIRQRRCSSEDSDGYCRGEKTQRQQCYSTACPVDGYWLPWATWSNCSKGCGGVEIRQRECFPPQNGGRTCADLPGETNQTTDIRPCPQDGCVNASCPAGLIRHSCAPCPLTCAHVSGATTCDPNSKCFTGCWCPDGEVMNHEQQCVRPEECVCEVSGVRYWPGQQVKVGCDVCVCERGRAQHCHTNPECSVHCGWSSWSQWGECLGPCGVQSVQWSFRSPNNPSKHGNGRQCRGIYRKARRCQTEPCSECEYRGHTHAVGERWKGGQCQMCQCLPNLTVQCGPYCPYAAFGCPQGHILIPGEGDKCCYCEEKGNGSAIMTTTPMVLPITLRPSTPPEGPPTVPTYPLPPEDECWSALGVHSLPASSFSASSHQPGHPPSAGRLHARDLHSDLQGWSPEPEEYRELPAGTPEEHRHSSPYLQIDLLRHYNITGVSTQGGGVFDTFVSSFYLQFSSDGHQWYTYKELITDARPKAKVFQGNSDDRGVAVTRLDRMVSARFVRILPHDFQNGIYLRVELMGCADEHEWSTPVPPVSAVLPLRPCKEKEFLCGNGRCVPAGPQGALCDGVNDCGDGTDELNCGTRPAPTRRPAVCPSGQFSCPPPGGCIEAQRRCDGVSHCPDGADERDCTHTNITHITPTAAPLRTPSKKLVTTPSALTTTEGGPGQKGVCSSALGLEDGRVHYGQLTSSSYRENNPADAGRLNVVPNVMVMEPGWSPLPGDPHPYFQVDFLEPTWISGVVTQGSERMWGYLTKYRLAFALVENHFINFTETGDRGSPPKIFEVRMVGRTPVTRWLDRLVRARFLRIIPVEFRHTFYLRVEVLGCRGDELVTPSSEVTTAPPGVPGLQNLTGPTGRPGHYNYTSGRPGLHTKSPQDGSPGVAPPTHITTAPPAVIPTGGPGVHILTPTPYSSRTGLWDTSTTHDDGLPRVLCVKGQFACRTFGCVEAALVCDGHEDCPDGSDEDRCGSVTPRPGSVTPTQRPLVPKLCSSKQFSCWSGECVSLDKRCDLHRDCADGSDENDCFDCILSPWTSWSQCSVSCGLGSLFRQRTILRDARPGGSCGGAQFDSRACFLQACPADGQWSEWTHWSGCDVPCGGGLMVRNRTCSNPPPKNSGRDCEGMSRQTLTCNTQSCGPNTDTHSGCTGGMILVEESDCLAGKIDPCPVTCSEIHSERNCTLNCTTGCHCPPGLFLQDGRCVNASECECLWEGSVIQPGQEVGNGSCGTCVCKDGRVSCDESSCVPRCDWSAWSSWTSCDSRCGTGIQHRYRSPLSPMGVVNVEPCEGDSTEARRCYTPCTEGPEGVSWSEWTLWSECSKTCFHHVDAVGLRRRFRSCNHTHIGASCGGDAEEHEPCNTIHCPVNGGWSSWSSWSVCSSECDSGVQTRERFCSSPPPLYGGLSCPGPHIQTRDCNVQPCSGVCPEGMSFLSKAECEAQGGACPRVCLDAMADVECATECYDGCYCSPGFYLFNNTCVPLHHCPCYHKGALYMQGDSVAYDSCNNCTCVNGEMQCGTAPCPVDCGWSEWTAWSTCSRTCDVGIRRRYRSATNPAAAFGGRACEGERIGLDTCSITPCFGVKGPWSPWSECSVPCGGGYRSRTRGPVRTHGTPQQFSACNLQPCGNGSACTNGQEWVACVKEELLCSDLGTEVQRNTSCMPGCQCPDGSTLQDGECVSLSLCRCHVDGEQYKPGATVTKDCNNCTCELGKLVNCTSVGCDVDGGWSSWTPWSVCSVSCGAGLQSRYRFCSDPEQAGKGLPCVGPDREDRVCALTPCSRDGGWSDWTSWTDCSKSCGGGVQSRRRDCDRPVRGGDGDYCEGLGTEVILCNTHHCPVSSCSHVPGSVFSACGPSCPRSCDDLTYCEWRCEPGCYCTDGKVLNSNGTECVERDTCPCLDLHTGQRVPSGDTVPTPDACNNCTCEGGKLTCGEQPCPVDGGWCQWSNWTPCSKTCGMEWVSRYRSCACPEPTSGGASCPDQQEEHAGLGVQIQRQPCPSVSFCPVHGSWGSWSSWSECDACAGVSVRQRECNSPPARFGGQSCLGESRQSRGCHDNITVCSDCGGGQEHWPCGKPCPRSCSDLHGDTECVDSQGCSPTCGCPGDMLMQDGVCVDRELCRCKYHNISTGIDTGNVSWSWPDTSDWHHVTPGETISTDCQNCTCEAGVLECDSVPGCHVDGSWGQWAPWSECSVNCGGGVKIRTRKCDNPTPQSGGRECLGSGQQQKDCNTHHCTDSGPWYDWSAWSACTVSCGGGSQSRSRSCRTPPCSGMRRQSKTCNTQVCLEVGCPPGRLYRECERGDGCPFSCSQVSGHEGCYSEGCEEGCHCPPNTYQHNGSCVYECPCLVDTDFLTSLQSVSANPELTPDLQNITLGSELMSGEELMHECSSCSCEHGLWNCSLVPCPRDGGLSSWGPWGPCSVSCGGLGQKSRSRSCNQPSPAHGGRDCDGPLLDTAYCQTPDCPLVTVPTEEPTLPDEDAGFSQWTAWTPCSRTCSDPVSPALKVRTRECVRERCSGETRQERVCNLPQCPDGGVCQGPECADRNCSWMKWGEWSSCSRSCGVGQQQRVRTFLAPGVNGTWCQDILGGNVENRFCNIRACRVDGGWSRWSSWSRCDKACGGGRSIRTRSCSSPPPKNGGRKCTGEKNQVKPCNTKPCDNDGCPSGQEFVSCANECPQRCSDLQQGIECQKNTECQPGCRCPRGQLQQDGVCVQTWQCDCLDALGQSWAAGSTHQVDCNNCSCADGRLTCTNHTCAGEHSCTWSSWSTWASCSSTCGPGQRTRFRSLVPEDDGANCQFEEVQHKPCDLGMCPPLCVHDGHELSVGDTWLDGECKQCTCIPEGDYCQDIDCRVDGGWTPWSVWSACPVTCGKGKQIRTRACINPPPRNNGTDCTGPVRDTRSCHAAPCLDDLCPWSPWSSCSRSCGAGVISRRRQCVCEEAGDHACPPDVQRDAEETQLCYKRSCPACPMSEWSAWSDCSCVSQYQQRFRAPLISASSGQHCSDLERQNRPCKPDNCTDCEKPFLFSECGSPCEKHCDLLGQTDSCSSRQNCTAGCFCPEGLLQQNGSCVRPDQCGCVHLLHQASDKPVAITVPQGALLTVGCRTCLCHDGSLQCDFRECEVMVSEWSEWTSCSPCIPASSSGNASALVSVQRRFRACLDVNSGLPVSGREGECDEELEEERICPQSDICTDVCHWSSWSAWSVCKDPCSGGYRHRERRPLTSDPGPHCRNLQTQSQSCNTGLCPGEHCEDRGRVYDDSCANQCPRSCADLWDHVQCLQGTCHPGCRCPDGRLLQDGGCVRVDECRCGVPVENGTLEIRPGENITVSCNTCVCANGSLVCTDHVCPVYGPWGSWSECSVTCGTGQRTRRRSCKHTSGGPTCTNTIQSESCSLLPCPAGCVVSEWSSWTDCSASCGGGVSLRRKTVLQEPEPGGLSCPGPLEQHTACNTNSCLPDCPAGQVFSSCAGSCPYSCEDLWPENQCVPLTCSPGCSCPPGAVMLNGSCVPPSQCPCSVVSLLLASHNLTLDLQEQEVPAGTVIPDSCNSCVCEDGLFTCTNESCDVDCEWSSWSVWSSCSASCGSGQQFSSRTIWRQRQYGGRECEGLSQTSQICRGPECVCPEGERWLWSDSRSGRVCERGCLDLYDPEPLNCTGPGATEGCVCEEGRYRDLEGQCVIPALCQCEEEDGTLREPGSEWVDGCQSCRCINGQKHCQSNCPPLHCSEGEVKVLEAESCCPVCRREYPEDPVAECRRYTEVRNITKGDCRLDNVEVSFCRGRCLSRTDVILEEPYLQAFCDCCSYRLDPQNPVRFLSLQCASGDVEPVVLPVIHSCECTSCQGG</sequence>
<feature type="disulfide bond" evidence="14">
    <location>
        <begin position="1408"/>
        <end position="1420"/>
    </location>
</feature>
<evidence type="ECO:0000259" key="18">
    <source>
        <dbReference type="PROSITE" id="PS50022"/>
    </source>
</evidence>
<dbReference type="Gene3D" id="2.60.120.260">
    <property type="entry name" value="Galactose-binding domain-like"/>
    <property type="match status" value="2"/>
</dbReference>
<dbReference type="PROSITE" id="PS50184">
    <property type="entry name" value="VWFC_2"/>
    <property type="match status" value="2"/>
</dbReference>
<evidence type="ECO:0000256" key="12">
    <source>
        <dbReference type="ARBA" id="ARBA00045981"/>
    </source>
</evidence>
<dbReference type="InterPro" id="IPR023415">
    <property type="entry name" value="LDLR_class-A_CS"/>
</dbReference>
<dbReference type="PROSITE" id="PS01225">
    <property type="entry name" value="CTCK_2"/>
    <property type="match status" value="1"/>
</dbReference>
<feature type="region of interest" description="Disordered" evidence="15">
    <location>
        <begin position="2583"/>
        <end position="2630"/>
    </location>
</feature>
<feature type="domain" description="CTCK" evidence="17">
    <location>
        <begin position="5482"/>
        <end position="5569"/>
    </location>
</feature>
<evidence type="ECO:0000259" key="19">
    <source>
        <dbReference type="PROSITE" id="PS50184"/>
    </source>
</evidence>
<comment type="function">
    <text evidence="12">Involved in the modulation of neuronal aggregation. May be involved in developmental events during the formation of the central nervous system.</text>
</comment>
<feature type="disulfide bond" evidence="14">
    <location>
        <begin position="2737"/>
        <end position="2749"/>
    </location>
</feature>
<feature type="domain" description="VWFD" evidence="20">
    <location>
        <begin position="1006"/>
        <end position="1176"/>
    </location>
</feature>
<dbReference type="PROSITE" id="PS01208">
    <property type="entry name" value="VWFC_1"/>
    <property type="match status" value="1"/>
</dbReference>
<feature type="signal peptide" evidence="16">
    <location>
        <begin position="1"/>
        <end position="18"/>
    </location>
</feature>
<feature type="domain" description="VWFC" evidence="19">
    <location>
        <begin position="2000"/>
        <end position="2062"/>
    </location>
</feature>
<evidence type="ECO:0000256" key="14">
    <source>
        <dbReference type="PROSITE-ProRule" id="PRU00124"/>
    </source>
</evidence>
<dbReference type="InterPro" id="IPR014853">
    <property type="entry name" value="VWF/SSPO/ZAN-like_Cys-rich_dom"/>
</dbReference>
<dbReference type="InterPro" id="IPR000884">
    <property type="entry name" value="TSP1_rpt"/>
</dbReference>
<keyword evidence="6 16" id="KW-0732">Signal</keyword>
<feature type="domain" description="VWFC" evidence="19">
    <location>
        <begin position="5414"/>
        <end position="5471"/>
    </location>
</feature>
<keyword evidence="10 14" id="KW-1015">Disulfide bond</keyword>
<keyword evidence="9" id="KW-0130">Cell adhesion</keyword>
<feature type="disulfide bond" evidence="14">
    <location>
        <begin position="1573"/>
        <end position="1591"/>
    </location>
</feature>
<dbReference type="GO" id="GO:0005615">
    <property type="term" value="C:extracellular space"/>
    <property type="evidence" value="ECO:0007669"/>
    <property type="project" value="TreeGrafter"/>
</dbReference>
<evidence type="ECO:0000256" key="15">
    <source>
        <dbReference type="SAM" id="MobiDB-lite"/>
    </source>
</evidence>
<dbReference type="InterPro" id="IPR044004">
    <property type="entry name" value="TSP1_spondin_dom"/>
</dbReference>
<dbReference type="Gene3D" id="2.20.100.10">
    <property type="entry name" value="Thrombospondin type-1 (TSP1) repeat"/>
    <property type="match status" value="28"/>
</dbReference>
<dbReference type="Gene3D" id="2.10.25.10">
    <property type="entry name" value="Laminin"/>
    <property type="match status" value="14"/>
</dbReference>
<dbReference type="InterPro" id="IPR036383">
    <property type="entry name" value="TSP1_rpt_sf"/>
</dbReference>
<dbReference type="CDD" id="cd00112">
    <property type="entry name" value="LDLa"/>
    <property type="match status" value="13"/>
</dbReference>
<feature type="disulfide bond" evidence="14">
    <location>
        <begin position="1704"/>
        <end position="1722"/>
    </location>
</feature>
<feature type="disulfide bond" evidence="14">
    <location>
        <begin position="1546"/>
        <end position="1561"/>
    </location>
</feature>
<evidence type="ECO:0000256" key="3">
    <source>
        <dbReference type="ARBA" id="ARBA00020523"/>
    </source>
</evidence>
<evidence type="ECO:0000256" key="6">
    <source>
        <dbReference type="ARBA" id="ARBA00022729"/>
    </source>
</evidence>
<keyword evidence="8" id="KW-0106">Calcium</keyword>
<dbReference type="FunFam" id="4.10.400.10:FF:000065">
    <property type="entry name" value="Transmembrane protease serine 7"/>
    <property type="match status" value="1"/>
</dbReference>
<dbReference type="SMART" id="SM00216">
    <property type="entry name" value="VWD"/>
    <property type="match status" value="3"/>
</dbReference>
<dbReference type="InterPro" id="IPR036084">
    <property type="entry name" value="Ser_inhib-like_sf"/>
</dbReference>
<comment type="similarity">
    <text evidence="2">Belongs to the thrombospondin family.</text>
</comment>
<feature type="disulfide bond" evidence="14">
    <location>
        <begin position="1585"/>
        <end position="1600"/>
    </location>
</feature>
<feature type="disulfide bond" evidence="14">
    <location>
        <begin position="2688"/>
        <end position="2706"/>
    </location>
</feature>
<dbReference type="SMART" id="SM00209">
    <property type="entry name" value="TSP1"/>
    <property type="match status" value="29"/>
</dbReference>
<evidence type="ECO:0000259" key="17">
    <source>
        <dbReference type="PROSITE" id="PS01225"/>
    </source>
</evidence>
<feature type="disulfide bond" evidence="14">
    <location>
        <begin position="1667"/>
        <end position="1682"/>
    </location>
</feature>
<evidence type="ECO:0000313" key="21">
    <source>
        <dbReference type="EMBL" id="KAK2870485.1"/>
    </source>
</evidence>
<dbReference type="GO" id="GO:0031012">
    <property type="term" value="C:extracellular matrix"/>
    <property type="evidence" value="ECO:0007669"/>
    <property type="project" value="TreeGrafter"/>
</dbReference>
<feature type="disulfide bond" evidence="14">
    <location>
        <begin position="1510"/>
        <end position="1525"/>
    </location>
</feature>
<dbReference type="Proteomes" id="UP001187343">
    <property type="component" value="Unassembled WGS sequence"/>
</dbReference>
<dbReference type="SUPFAM" id="SSF57567">
    <property type="entry name" value="Serine protease inhibitors"/>
    <property type="match status" value="13"/>
</dbReference>
<comment type="subcellular location">
    <subcellularLocation>
        <location evidence="1">Secreted</location>
        <location evidence="1">Extracellular space</location>
    </subcellularLocation>
</comment>
<dbReference type="SMART" id="SM00832">
    <property type="entry name" value="C8"/>
    <property type="match status" value="3"/>
</dbReference>
<dbReference type="CDD" id="cd00057">
    <property type="entry name" value="FA58C"/>
    <property type="match status" value="1"/>
</dbReference>
<evidence type="ECO:0000313" key="22">
    <source>
        <dbReference type="Proteomes" id="UP001187343"/>
    </source>
</evidence>
<evidence type="ECO:0000256" key="5">
    <source>
        <dbReference type="ARBA" id="ARBA00022536"/>
    </source>
</evidence>
<feature type="disulfide bond" evidence="14">
    <location>
        <begin position="1427"/>
        <end position="1442"/>
    </location>
</feature>
<dbReference type="SMART" id="SM00192">
    <property type="entry name" value="LDLa"/>
    <property type="match status" value="13"/>
</dbReference>
<dbReference type="Pfam" id="PF19028">
    <property type="entry name" value="TSP1_spondin"/>
    <property type="match status" value="2"/>
</dbReference>
<dbReference type="Gene3D" id="4.10.400.10">
    <property type="entry name" value="Low-density Lipoprotein Receptor"/>
    <property type="match status" value="13"/>
</dbReference>
<feature type="disulfide bond" evidence="14">
    <location>
        <begin position="1415"/>
        <end position="1433"/>
    </location>
</feature>
<feature type="disulfide bond" evidence="14">
    <location>
        <begin position="2363"/>
        <end position="2378"/>
    </location>
</feature>
<dbReference type="PROSITE" id="PS50022">
    <property type="entry name" value="FA58C_3"/>
    <property type="match status" value="2"/>
</dbReference>
<dbReference type="SMART" id="SM00231">
    <property type="entry name" value="FA58C"/>
    <property type="match status" value="2"/>
</dbReference>
<dbReference type="Pfam" id="PF01826">
    <property type="entry name" value="TIL"/>
    <property type="match status" value="11"/>
</dbReference>
<feature type="region of interest" description="Disordered" evidence="15">
    <location>
        <begin position="2117"/>
        <end position="2136"/>
    </location>
</feature>
<dbReference type="InterPro" id="IPR002172">
    <property type="entry name" value="LDrepeatLR_classA_rpt"/>
</dbReference>
<evidence type="ECO:0000256" key="1">
    <source>
        <dbReference type="ARBA" id="ARBA00004239"/>
    </source>
</evidence>
<dbReference type="PROSITE" id="PS50092">
    <property type="entry name" value="TSP1"/>
    <property type="match status" value="28"/>
</dbReference>
<evidence type="ECO:0000256" key="9">
    <source>
        <dbReference type="ARBA" id="ARBA00022889"/>
    </source>
</evidence>
<dbReference type="SMART" id="SM00214">
    <property type="entry name" value="VWC"/>
    <property type="match status" value="7"/>
</dbReference>
<keyword evidence="4" id="KW-0964">Secreted</keyword>
<dbReference type="SUPFAM" id="SSF49785">
    <property type="entry name" value="Galactose-binding domain-like"/>
    <property type="match status" value="2"/>
</dbReference>
<evidence type="ECO:0000256" key="16">
    <source>
        <dbReference type="SAM" id="SignalP"/>
    </source>
</evidence>
<feature type="disulfide bond" evidence="14">
    <location>
        <begin position="2293"/>
        <end position="2305"/>
    </location>
</feature>
<dbReference type="InterPro" id="IPR001007">
    <property type="entry name" value="VWF_dom"/>
</dbReference>
<keyword evidence="5" id="KW-0245">EGF-like domain</keyword>
<feature type="domain" description="VWFD" evidence="20">
    <location>
        <begin position="554"/>
        <end position="727"/>
    </location>
</feature>
<feature type="domain" description="VWFD" evidence="20">
    <location>
        <begin position="195"/>
        <end position="366"/>
    </location>
</feature>
<feature type="disulfide bond" evidence="14">
    <location>
        <begin position="1451"/>
        <end position="1463"/>
    </location>
</feature>
<dbReference type="InterPro" id="IPR006207">
    <property type="entry name" value="Cys_knot_C"/>
</dbReference>
<feature type="disulfide bond" evidence="14">
    <location>
        <begin position="1534"/>
        <end position="1552"/>
    </location>
</feature>
<dbReference type="InterPro" id="IPR050780">
    <property type="entry name" value="Mucin_vWF_Thrombospondin_sf"/>
</dbReference>
<comment type="caution">
    <text evidence="21">The sequence shown here is derived from an EMBL/GenBank/DDBJ whole genome shotgun (WGS) entry which is preliminary data.</text>
</comment>
<dbReference type="InterPro" id="IPR000421">
    <property type="entry name" value="FA58C"/>
</dbReference>
<feature type="domain" description="F5/8 type C" evidence="18">
    <location>
        <begin position="2105"/>
        <end position="2271"/>
    </location>
</feature>
<dbReference type="SUPFAM" id="SSF57424">
    <property type="entry name" value="LDL receptor-like module"/>
    <property type="match status" value="13"/>
</dbReference>
<dbReference type="FunFam" id="2.10.25.10:FF:000217">
    <property type="entry name" value="SCO-spondin"/>
    <property type="match status" value="2"/>
</dbReference>
<dbReference type="Pfam" id="PF00754">
    <property type="entry name" value="F5_F8_type_C"/>
    <property type="match status" value="2"/>
</dbReference>
<feature type="disulfide bond" evidence="14">
    <location>
        <begin position="1566"/>
        <end position="1578"/>
    </location>
</feature>
<dbReference type="FunFam" id="2.20.100.10:FF:000080">
    <property type="entry name" value="SCO-spondin"/>
    <property type="match status" value="1"/>
</dbReference>
<dbReference type="InterPro" id="IPR036055">
    <property type="entry name" value="LDL_receptor-like_sf"/>
</dbReference>
<dbReference type="CDD" id="cd19941">
    <property type="entry name" value="TIL"/>
    <property type="match status" value="14"/>
</dbReference>
<feature type="disulfide bond" evidence="14">
    <location>
        <begin position="1491"/>
        <end position="1503"/>
    </location>
</feature>
<evidence type="ECO:0000256" key="2">
    <source>
        <dbReference type="ARBA" id="ARBA00009456"/>
    </source>
</evidence>
<evidence type="ECO:0000256" key="13">
    <source>
        <dbReference type="PROSITE-ProRule" id="PRU00039"/>
    </source>
</evidence>
<dbReference type="SUPFAM" id="SSF57603">
    <property type="entry name" value="FnI-like domain"/>
    <property type="match status" value="2"/>
</dbReference>
<dbReference type="Pfam" id="PF00057">
    <property type="entry name" value="Ldl_recept_a"/>
    <property type="match status" value="12"/>
</dbReference>
<gene>
    <name evidence="21" type="ORF">Q8A67_024877</name>
</gene>
<name>A0AA88TKJ6_9TELE</name>
<feature type="disulfide bond" evidence="14">
    <location>
        <begin position="2315"/>
        <end position="2330"/>
    </location>
</feature>
<feature type="disulfide bond" evidence="14">
    <location>
        <begin position="1655"/>
        <end position="1673"/>
    </location>
</feature>
<dbReference type="PROSITE" id="PS01209">
    <property type="entry name" value="LDLRA_1"/>
    <property type="match status" value="4"/>
</dbReference>
<dbReference type="SUPFAM" id="SSF82895">
    <property type="entry name" value="TSP-1 type 1 repeat"/>
    <property type="match status" value="27"/>
</dbReference>
<dbReference type="PROSITE" id="PS01286">
    <property type="entry name" value="FA58C_2"/>
    <property type="match status" value="2"/>
</dbReference>
<dbReference type="InterPro" id="IPR001846">
    <property type="entry name" value="VWF_type-D"/>
</dbReference>
<reference evidence="21" key="1">
    <citation type="submission" date="2023-08" db="EMBL/GenBank/DDBJ databases">
        <title>Chromosome-level Genome Assembly of mud carp (Cirrhinus molitorella).</title>
        <authorList>
            <person name="Liu H."/>
        </authorList>
    </citation>
    <scope>NUCLEOTIDE SEQUENCE</scope>
    <source>
        <strain evidence="21">Prfri</strain>
        <tissue evidence="21">Muscle</tissue>
    </source>
</reference>
<feature type="disulfide bond" evidence="14">
    <location>
        <begin position="2681"/>
        <end position="2693"/>
    </location>
</feature>
<feature type="disulfide bond" evidence="14">
    <location>
        <begin position="1458"/>
        <end position="1476"/>
    </location>
</feature>
<dbReference type="InterPro" id="IPR008979">
    <property type="entry name" value="Galactose-bd-like_sf"/>
</dbReference>
<feature type="disulfide bond" evidence="14">
    <location>
        <begin position="2744"/>
        <end position="2762"/>
    </location>
</feature>
<evidence type="ECO:0000256" key="4">
    <source>
        <dbReference type="ARBA" id="ARBA00022525"/>
    </source>
</evidence>
<dbReference type="Pfam" id="PF00090">
    <property type="entry name" value="TSP_1"/>
    <property type="match status" value="25"/>
</dbReference>